<dbReference type="PANTHER" id="PTHR42714">
    <property type="entry name" value="TRNA MODIFICATION GTPASE GTPBP3"/>
    <property type="match status" value="1"/>
</dbReference>
<evidence type="ECO:0000313" key="10">
    <source>
        <dbReference type="Proteomes" id="UP000292298"/>
    </source>
</evidence>
<keyword evidence="6" id="KW-0460">Magnesium</keyword>
<evidence type="ECO:0000256" key="4">
    <source>
        <dbReference type="ARBA" id="ARBA00022958"/>
    </source>
</evidence>
<dbReference type="CDD" id="cd14858">
    <property type="entry name" value="TrmE_N"/>
    <property type="match status" value="1"/>
</dbReference>
<comment type="function">
    <text evidence="6">Exhibits a very high intrinsic GTPase hydrolysis rate. Involved in the addition of a carboxymethylaminomethyl (cmnm) group at the wobble position (U34) of certain tRNAs, forming tRNA-cmnm(5)s(2)U34.</text>
</comment>
<dbReference type="Gene3D" id="1.20.120.430">
    <property type="entry name" value="tRNA modification GTPase MnmE domain 2"/>
    <property type="match status" value="1"/>
</dbReference>
<keyword evidence="6" id="KW-0479">Metal-binding</keyword>
<feature type="binding site" evidence="6">
    <location>
        <begin position="224"/>
        <end position="229"/>
    </location>
    <ligand>
        <name>GTP</name>
        <dbReference type="ChEBI" id="CHEBI:37565"/>
    </ligand>
</feature>
<feature type="binding site" evidence="6">
    <location>
        <position position="447"/>
    </location>
    <ligand>
        <name>(6S)-5-formyl-5,6,7,8-tetrahydrofolate</name>
        <dbReference type="ChEBI" id="CHEBI:57457"/>
    </ligand>
</feature>
<organism evidence="9 10">
    <name type="scientific">Spiribacter vilamensis</name>
    <dbReference type="NCBI Taxonomy" id="531306"/>
    <lineage>
        <taxon>Bacteria</taxon>
        <taxon>Pseudomonadati</taxon>
        <taxon>Pseudomonadota</taxon>
        <taxon>Gammaproteobacteria</taxon>
        <taxon>Chromatiales</taxon>
        <taxon>Ectothiorhodospiraceae</taxon>
        <taxon>Spiribacter</taxon>
    </lineage>
</organism>
<keyword evidence="6" id="KW-0378">Hydrolase</keyword>
<dbReference type="InterPro" id="IPR031168">
    <property type="entry name" value="G_TrmE"/>
</dbReference>
<dbReference type="AlphaFoldDB" id="A0A4Q8D2J0"/>
<evidence type="ECO:0000256" key="5">
    <source>
        <dbReference type="ARBA" id="ARBA00023134"/>
    </source>
</evidence>
<dbReference type="InterPro" id="IPR027266">
    <property type="entry name" value="TrmE/GcvT-like"/>
</dbReference>
<dbReference type="GO" id="GO:0030488">
    <property type="term" value="P:tRNA methylation"/>
    <property type="evidence" value="ECO:0007669"/>
    <property type="project" value="TreeGrafter"/>
</dbReference>
<dbReference type="InterPro" id="IPR004520">
    <property type="entry name" value="GTPase_MnmE"/>
</dbReference>
<feature type="binding site" evidence="6">
    <location>
        <position position="245"/>
    </location>
    <ligand>
        <name>K(+)</name>
        <dbReference type="ChEBI" id="CHEBI:29103"/>
    </ligand>
</feature>
<feature type="binding site" evidence="6">
    <location>
        <position position="243"/>
    </location>
    <ligand>
        <name>K(+)</name>
        <dbReference type="ChEBI" id="CHEBI:29103"/>
    </ligand>
</feature>
<dbReference type="HAMAP" id="MF_00379">
    <property type="entry name" value="GTPase_MnmE"/>
    <property type="match status" value="1"/>
</dbReference>
<keyword evidence="4 6" id="KW-0630">Potassium</keyword>
<proteinExistence type="inferred from homology"/>
<evidence type="ECO:0000256" key="2">
    <source>
        <dbReference type="ARBA" id="ARBA00022694"/>
    </source>
</evidence>
<evidence type="ECO:0000256" key="1">
    <source>
        <dbReference type="ARBA" id="ARBA00011043"/>
    </source>
</evidence>
<feature type="binding site" evidence="6">
    <location>
        <position position="79"/>
    </location>
    <ligand>
        <name>(6S)-5-formyl-5,6,7,8-tetrahydrofolate</name>
        <dbReference type="ChEBI" id="CHEBI:57457"/>
    </ligand>
</feature>
<dbReference type="InterPro" id="IPR005225">
    <property type="entry name" value="Small_GTP-bd"/>
</dbReference>
<evidence type="ECO:0000256" key="3">
    <source>
        <dbReference type="ARBA" id="ARBA00022741"/>
    </source>
</evidence>
<dbReference type="InterPro" id="IPR018948">
    <property type="entry name" value="GTP-bd_TrmE_N"/>
</dbReference>
<keyword evidence="6" id="KW-0963">Cytoplasm</keyword>
<dbReference type="NCBIfam" id="TIGR00231">
    <property type="entry name" value="small_GTP"/>
    <property type="match status" value="1"/>
</dbReference>
<feature type="binding site" evidence="6">
    <location>
        <begin position="243"/>
        <end position="249"/>
    </location>
    <ligand>
        <name>GTP</name>
        <dbReference type="ChEBI" id="CHEBI:37565"/>
    </ligand>
</feature>
<dbReference type="GO" id="GO:0003924">
    <property type="term" value="F:GTPase activity"/>
    <property type="evidence" value="ECO:0007669"/>
    <property type="project" value="UniProtKB-UniRule"/>
</dbReference>
<comment type="subcellular location">
    <subcellularLocation>
        <location evidence="6">Cytoplasm</location>
    </subcellularLocation>
</comment>
<dbReference type="EC" id="3.6.-.-" evidence="6"/>
<comment type="caution">
    <text evidence="9">The sequence shown here is derived from an EMBL/GenBank/DDBJ whole genome shotgun (WGS) entry which is preliminary data.</text>
</comment>
<dbReference type="SUPFAM" id="SSF116878">
    <property type="entry name" value="TrmE connector domain"/>
    <property type="match status" value="1"/>
</dbReference>
<dbReference type="Gene3D" id="3.40.50.300">
    <property type="entry name" value="P-loop containing nucleotide triphosphate hydrolases"/>
    <property type="match status" value="1"/>
</dbReference>
<comment type="cofactor">
    <cofactor evidence="6">
        <name>K(+)</name>
        <dbReference type="ChEBI" id="CHEBI:29103"/>
    </cofactor>
    <text evidence="6">Binds 1 potassium ion per subunit.</text>
</comment>
<feature type="binding site" evidence="6">
    <location>
        <position position="228"/>
    </location>
    <ligand>
        <name>Mg(2+)</name>
        <dbReference type="ChEBI" id="CHEBI:18420"/>
    </ligand>
</feature>
<feature type="binding site" evidence="6">
    <location>
        <position position="224"/>
    </location>
    <ligand>
        <name>K(+)</name>
        <dbReference type="ChEBI" id="CHEBI:29103"/>
    </ligand>
</feature>
<gene>
    <name evidence="6" type="primary">mnmE</name>
    <name evidence="6" type="synonym">trmE</name>
    <name evidence="9" type="ORF">EV698_1819</name>
</gene>
<dbReference type="RefSeq" id="WP_130503754.1">
    <property type="nucleotide sequence ID" value="NZ_SHLI01000001.1"/>
</dbReference>
<evidence type="ECO:0000256" key="7">
    <source>
        <dbReference type="RuleBase" id="RU003313"/>
    </source>
</evidence>
<keyword evidence="3 6" id="KW-0547">Nucleotide-binding</keyword>
<feature type="binding site" evidence="6">
    <location>
        <position position="249"/>
    </location>
    <ligand>
        <name>Mg(2+)</name>
        <dbReference type="ChEBI" id="CHEBI:18420"/>
    </ligand>
</feature>
<comment type="caution">
    <text evidence="6">Lacks conserved residue(s) required for the propagation of feature annotation.</text>
</comment>
<dbReference type="Gene3D" id="3.30.1360.120">
    <property type="entry name" value="Probable tRNA modification gtpase trme, domain 1"/>
    <property type="match status" value="1"/>
</dbReference>
<dbReference type="OrthoDB" id="9805918at2"/>
<dbReference type="PANTHER" id="PTHR42714:SF2">
    <property type="entry name" value="TRNA MODIFICATION GTPASE GTPBP3, MITOCHONDRIAL"/>
    <property type="match status" value="1"/>
</dbReference>
<dbReference type="EMBL" id="SHLI01000001">
    <property type="protein sequence ID" value="RZU99527.1"/>
    <property type="molecule type" value="Genomic_DNA"/>
</dbReference>
<keyword evidence="5 6" id="KW-0342">GTP-binding</keyword>
<dbReference type="Pfam" id="PF10396">
    <property type="entry name" value="TrmE_N"/>
    <property type="match status" value="1"/>
</dbReference>
<reference evidence="9 10" key="1">
    <citation type="submission" date="2019-02" db="EMBL/GenBank/DDBJ databases">
        <title>Genomic Encyclopedia of Type Strains, Phase IV (KMG-IV): sequencing the most valuable type-strain genomes for metagenomic binning, comparative biology and taxonomic classification.</title>
        <authorList>
            <person name="Goeker M."/>
        </authorList>
    </citation>
    <scope>NUCLEOTIDE SEQUENCE [LARGE SCALE GENOMIC DNA]</scope>
    <source>
        <strain evidence="9 10">DSM 21056</strain>
    </source>
</reference>
<dbReference type="NCBIfam" id="TIGR00450">
    <property type="entry name" value="mnmE_trmE_thdF"/>
    <property type="match status" value="1"/>
</dbReference>
<dbReference type="GO" id="GO:0005525">
    <property type="term" value="F:GTP binding"/>
    <property type="evidence" value="ECO:0007669"/>
    <property type="project" value="UniProtKB-UniRule"/>
</dbReference>
<evidence type="ECO:0000256" key="6">
    <source>
        <dbReference type="HAMAP-Rule" id="MF_00379"/>
    </source>
</evidence>
<dbReference type="GO" id="GO:0002098">
    <property type="term" value="P:tRNA wobble uridine modification"/>
    <property type="evidence" value="ECO:0007669"/>
    <property type="project" value="TreeGrafter"/>
</dbReference>
<feature type="binding site" evidence="6">
    <location>
        <position position="248"/>
    </location>
    <ligand>
        <name>K(+)</name>
        <dbReference type="ChEBI" id="CHEBI:29103"/>
    </ligand>
</feature>
<dbReference type="InterPro" id="IPR027368">
    <property type="entry name" value="MnmE_dom2"/>
</dbReference>
<protein>
    <recommendedName>
        <fullName evidence="6">tRNA modification GTPase MnmE</fullName>
        <ecNumber evidence="6">3.6.-.-</ecNumber>
    </recommendedName>
</protein>
<feature type="binding site" evidence="6">
    <location>
        <position position="118"/>
    </location>
    <ligand>
        <name>(6S)-5-formyl-5,6,7,8-tetrahydrofolate</name>
        <dbReference type="ChEBI" id="CHEBI:57457"/>
    </ligand>
</feature>
<dbReference type="NCBIfam" id="NF003661">
    <property type="entry name" value="PRK05291.1-3"/>
    <property type="match status" value="1"/>
</dbReference>
<name>A0A4Q8D2J0_9GAMM</name>
<keyword evidence="2 6" id="KW-0819">tRNA processing</keyword>
<accession>A0A4Q8D2J0</accession>
<dbReference type="SUPFAM" id="SSF52540">
    <property type="entry name" value="P-loop containing nucleoside triphosphate hydrolases"/>
    <property type="match status" value="1"/>
</dbReference>
<evidence type="ECO:0000313" key="9">
    <source>
        <dbReference type="EMBL" id="RZU99527.1"/>
    </source>
</evidence>
<dbReference type="PROSITE" id="PS51709">
    <property type="entry name" value="G_TRME"/>
    <property type="match status" value="1"/>
</dbReference>
<feature type="binding site" evidence="6">
    <location>
        <position position="22"/>
    </location>
    <ligand>
        <name>(6S)-5-formyl-5,6,7,8-tetrahydrofolate</name>
        <dbReference type="ChEBI" id="CHEBI:57457"/>
    </ligand>
</feature>
<dbReference type="GO" id="GO:0046872">
    <property type="term" value="F:metal ion binding"/>
    <property type="evidence" value="ECO:0007669"/>
    <property type="project" value="UniProtKB-KW"/>
</dbReference>
<feature type="binding site" evidence="6">
    <location>
        <begin position="268"/>
        <end position="271"/>
    </location>
    <ligand>
        <name>GTP</name>
        <dbReference type="ChEBI" id="CHEBI:37565"/>
    </ligand>
</feature>
<evidence type="ECO:0000259" key="8">
    <source>
        <dbReference type="PROSITE" id="PS51709"/>
    </source>
</evidence>
<dbReference type="InterPro" id="IPR025867">
    <property type="entry name" value="MnmE_helical"/>
</dbReference>
<dbReference type="Pfam" id="PF12631">
    <property type="entry name" value="MnmE_helical"/>
    <property type="match status" value="1"/>
</dbReference>
<comment type="subunit">
    <text evidence="6">Homodimer. Heterotetramer of two MnmE and two MnmG subunits.</text>
</comment>
<dbReference type="GO" id="GO:0005829">
    <property type="term" value="C:cytosol"/>
    <property type="evidence" value="ECO:0007669"/>
    <property type="project" value="TreeGrafter"/>
</dbReference>
<feature type="domain" description="TrmE-type G" evidence="8">
    <location>
        <begin position="214"/>
        <end position="371"/>
    </location>
</feature>
<sequence>MPDTTICAVATPPGRGGIGVIRVSGPTTASLIETVVGPLPSARRASFRRFAGDDGVAIDEGLVLWFPGPHSFTGEDVAELHGHGGPVVMDRLLQRLLGLGAELASPGEFSQRAYSNGRIDLTRAEAIADLIEAGSESAARAAVRSLQGEFAQTVERLVRRLTDLRVHLEAGIDFADEPLEGLALDGVVQRIEAIAAEVAETRRAAGRGQRLQEGLTVVIAGRPNAGKSSLLNALAGRDAAIVTALAGTTRDVLDTYLHIDGLPLRVLDTAGLRQGGDVVEQEGVRRARQAMREADRILLVTDDTAPALAADDSEITDLQAELPASVPVTTVVNKIDLSGRTPGVANDGFAVSALTGDGMAALREHLRASLGEDDTEAVFIARRRHLQSLDAGAAAIDEALEAAHAGAGEELVAESLGEAQRALGEITGAVTPEDLLGRIFSTFCIGK</sequence>
<dbReference type="InterPro" id="IPR027417">
    <property type="entry name" value="P-loop_NTPase"/>
</dbReference>
<dbReference type="Pfam" id="PF01926">
    <property type="entry name" value="MMR_HSR1"/>
    <property type="match status" value="1"/>
</dbReference>
<dbReference type="CDD" id="cd04164">
    <property type="entry name" value="trmE"/>
    <property type="match status" value="1"/>
</dbReference>
<dbReference type="InterPro" id="IPR006073">
    <property type="entry name" value="GTP-bd"/>
</dbReference>
<dbReference type="Proteomes" id="UP000292298">
    <property type="component" value="Unassembled WGS sequence"/>
</dbReference>
<comment type="similarity">
    <text evidence="1 6 7">Belongs to the TRAFAC class TrmE-Era-EngA-EngB-Septin-like GTPase superfamily. TrmE GTPase family.</text>
</comment>
<keyword evidence="10" id="KW-1185">Reference proteome</keyword>